<dbReference type="STRING" id="545694.TREPR_2252"/>
<dbReference type="HOGENOM" id="CLU_911966_0_0_12"/>
<dbReference type="AlphaFoldDB" id="F5YIF1"/>
<dbReference type="Pfam" id="PF04389">
    <property type="entry name" value="Peptidase_M28"/>
    <property type="match status" value="1"/>
</dbReference>
<dbReference type="SUPFAM" id="SSF53187">
    <property type="entry name" value="Zn-dependent exopeptidases"/>
    <property type="match status" value="1"/>
</dbReference>
<accession>F5YIF1</accession>
<dbReference type="Proteomes" id="UP000009223">
    <property type="component" value="Chromosome"/>
</dbReference>
<dbReference type="EMBL" id="CP001843">
    <property type="protein sequence ID" value="AEF86985.1"/>
    <property type="molecule type" value="Genomic_DNA"/>
</dbReference>
<reference evidence="2 3" key="2">
    <citation type="journal article" date="2011" name="ISME J.">
        <title>RNA-seq reveals cooperative metabolic interactions between two termite-gut spirochete species in co-culture.</title>
        <authorList>
            <person name="Rosenthal A.Z."/>
            <person name="Matson E.G."/>
            <person name="Eldar A."/>
            <person name="Leadbetter J.R."/>
        </authorList>
    </citation>
    <scope>NUCLEOTIDE SEQUENCE [LARGE SCALE GENOMIC DNA]</scope>
    <source>
        <strain evidence="3">ATCC BAA-887 / DSM 12427 / ZAS-2</strain>
    </source>
</reference>
<dbReference type="RefSeq" id="WP_015707938.1">
    <property type="nucleotide sequence ID" value="NC_015578.1"/>
</dbReference>
<evidence type="ECO:0000259" key="1">
    <source>
        <dbReference type="Pfam" id="PF04389"/>
    </source>
</evidence>
<dbReference type="InterPro" id="IPR007484">
    <property type="entry name" value="Peptidase_M28"/>
</dbReference>
<feature type="domain" description="Peptidase M28" evidence="1">
    <location>
        <begin position="61"/>
        <end position="219"/>
    </location>
</feature>
<keyword evidence="3" id="KW-1185">Reference proteome</keyword>
<dbReference type="KEGG" id="tpi:TREPR_2252"/>
<evidence type="ECO:0000313" key="2">
    <source>
        <dbReference type="EMBL" id="AEF86985.1"/>
    </source>
</evidence>
<evidence type="ECO:0000313" key="3">
    <source>
        <dbReference type="Proteomes" id="UP000009223"/>
    </source>
</evidence>
<gene>
    <name evidence="2" type="ordered locus">TREPR_2252</name>
</gene>
<proteinExistence type="predicted"/>
<sequence>MQEKAPYHRFKDFLDPQADRFRILASLLEELEFGFSAIVLGNLRHFFVLPYRGQRFSGEPPSIVLVAHYDRVKGSPGANDNSAAVFMLLEAAVQMREEGLRNWLIIFTDKEELGPGEGIREQGSYGLAMSLQETFLKECRYYIFDACGTGDTLIISTMADHLMKHETGQGAARTRQQVKGLRDGALKTARKLMMDRVLLVPTPFSDDAGFLRAGLAAQTITVLPSVEAATLASNLRNKPECIDALISREAQAASRKFLIPETWRSLNGPADGAHRLTPKHYNRVVKFACELCRN</sequence>
<dbReference type="Gene3D" id="3.40.630.10">
    <property type="entry name" value="Zn peptidases"/>
    <property type="match status" value="1"/>
</dbReference>
<dbReference type="eggNOG" id="ENOG5031CFX">
    <property type="taxonomic scope" value="Bacteria"/>
</dbReference>
<name>F5YIF1_TREPZ</name>
<reference evidence="3" key="1">
    <citation type="submission" date="2009-12" db="EMBL/GenBank/DDBJ databases">
        <title>Complete sequence of Treponema primitia strain ZAS-2.</title>
        <authorList>
            <person name="Tetu S.G."/>
            <person name="Matson E."/>
            <person name="Ren Q."/>
            <person name="Seshadri R."/>
            <person name="Elbourne L."/>
            <person name="Hassan K.A."/>
            <person name="Durkin A."/>
            <person name="Radune D."/>
            <person name="Mohamoud Y."/>
            <person name="Shay R."/>
            <person name="Jin S."/>
            <person name="Zhang X."/>
            <person name="Lucey K."/>
            <person name="Ballor N.R."/>
            <person name="Ottesen E."/>
            <person name="Rosenthal R."/>
            <person name="Allen A."/>
            <person name="Leadbetter J.R."/>
            <person name="Paulsen I.T."/>
        </authorList>
    </citation>
    <scope>NUCLEOTIDE SEQUENCE [LARGE SCALE GENOMIC DNA]</scope>
    <source>
        <strain evidence="3">ATCC BAA-887 / DSM 12427 / ZAS-2</strain>
    </source>
</reference>
<protein>
    <recommendedName>
        <fullName evidence="1">Peptidase M28 domain-containing protein</fullName>
    </recommendedName>
</protein>
<organism evidence="2 3">
    <name type="scientific">Treponema primitia (strain ATCC BAA-887 / DSM 12427 / ZAS-2)</name>
    <dbReference type="NCBI Taxonomy" id="545694"/>
    <lineage>
        <taxon>Bacteria</taxon>
        <taxon>Pseudomonadati</taxon>
        <taxon>Spirochaetota</taxon>
        <taxon>Spirochaetia</taxon>
        <taxon>Spirochaetales</taxon>
        <taxon>Treponemataceae</taxon>
        <taxon>Treponema</taxon>
    </lineage>
</organism>
<dbReference type="OrthoDB" id="9762302at2"/>